<dbReference type="Proteomes" id="UP001523565">
    <property type="component" value="Unassembled WGS sequence"/>
</dbReference>
<evidence type="ECO:0000313" key="2">
    <source>
        <dbReference type="Proteomes" id="UP001523565"/>
    </source>
</evidence>
<evidence type="ECO:0000313" key="1">
    <source>
        <dbReference type="EMBL" id="MCP1110176.1"/>
    </source>
</evidence>
<dbReference type="EMBL" id="JAMZFV010000010">
    <property type="protein sequence ID" value="MCP1110176.1"/>
    <property type="molecule type" value="Genomic_DNA"/>
</dbReference>
<sequence>MEYYKINYYDQFKCLADKCPETCCAGWQIVIDEESLDKYKAIGGSLLEGIDLEQECFYQDREGRCAFLRKDNLCEIYKECGASYLCDTCRMYPRHVEEFEGERELTISISCPEGIRLLLAQEKPLFFTHTRDEETEFFEEFDTVLYRFLKETRKELLRLIYDSEISYSELRGQLLGAGEILQSYTDEEDLEEVEAANLWQKRSLTSDFAGDYRREVRGGWKLMKVHCEFRDPGFVQMADQSLAAPERKETKKLPEFDFYFRQLLAYFILSYYTGAAYSANPLAIVKMALFNVELIRSLWQANLECEQPEEARELLENISSSYSRELEHSWENMNALEDLVVEELYLKG</sequence>
<protein>
    <submittedName>
        <fullName evidence="1">Flagellin lysine-N-methylase</fullName>
        <ecNumber evidence="1">2.1.1.-</ecNumber>
    </submittedName>
</protein>
<dbReference type="EC" id="2.1.1.-" evidence="1"/>
<dbReference type="GO" id="GO:0032259">
    <property type="term" value="P:methylation"/>
    <property type="evidence" value="ECO:0007669"/>
    <property type="project" value="UniProtKB-KW"/>
</dbReference>
<name>A0ABT1EKH5_9FIRM</name>
<keyword evidence="1" id="KW-0489">Methyltransferase</keyword>
<keyword evidence="2" id="KW-1185">Reference proteome</keyword>
<keyword evidence="1" id="KW-0966">Cell projection</keyword>
<comment type="caution">
    <text evidence="1">The sequence shown here is derived from an EMBL/GenBank/DDBJ whole genome shotgun (WGS) entry which is preliminary data.</text>
</comment>
<keyword evidence="1" id="KW-0282">Flagellum</keyword>
<gene>
    <name evidence="1" type="primary">fliB</name>
    <name evidence="1" type="ORF">NK118_07930</name>
</gene>
<organism evidence="1 2">
    <name type="scientific">Ohessyouella blattaphilus</name>
    <dbReference type="NCBI Taxonomy" id="2949333"/>
    <lineage>
        <taxon>Bacteria</taxon>
        <taxon>Bacillati</taxon>
        <taxon>Bacillota</taxon>
        <taxon>Clostridia</taxon>
        <taxon>Lachnospirales</taxon>
        <taxon>Lachnospiraceae</taxon>
        <taxon>Ohessyouella</taxon>
    </lineage>
</organism>
<dbReference type="GO" id="GO:0008168">
    <property type="term" value="F:methyltransferase activity"/>
    <property type="evidence" value="ECO:0007669"/>
    <property type="project" value="UniProtKB-KW"/>
</dbReference>
<dbReference type="NCBIfam" id="NF038110">
    <property type="entry name" value="Lys_methyl_FliB"/>
    <property type="match status" value="1"/>
</dbReference>
<reference evidence="1 2" key="1">
    <citation type="journal article" date="2022" name="Genome Biol. Evol.">
        <title>Host diet, physiology and behaviors set the stage for Lachnospiraceae cladogenesis.</title>
        <authorList>
            <person name="Vera-Ponce De Leon A."/>
            <person name="Schneider M."/>
            <person name="Jahnes B.C."/>
            <person name="Sadowski V."/>
            <person name="Camuy-Velez L.A."/>
            <person name="Duan J."/>
            <person name="Sabree Z.L."/>
        </authorList>
    </citation>
    <scope>NUCLEOTIDE SEQUENCE [LARGE SCALE GENOMIC DNA]</scope>
    <source>
        <strain evidence="1 2">PAL227</strain>
    </source>
</reference>
<dbReference type="RefSeq" id="WP_262069057.1">
    <property type="nucleotide sequence ID" value="NZ_JAMXOC010000010.1"/>
</dbReference>
<keyword evidence="1" id="KW-0969">Cilium</keyword>
<proteinExistence type="predicted"/>
<keyword evidence="1" id="KW-0808">Transferase</keyword>
<accession>A0ABT1EKH5</accession>